<dbReference type="EMBL" id="SHKW01000001">
    <property type="protein sequence ID" value="RZU40889.1"/>
    <property type="molecule type" value="Genomic_DNA"/>
</dbReference>
<organism evidence="1 2">
    <name type="scientific">Edaphobacter modestus</name>
    <dbReference type="NCBI Taxonomy" id="388466"/>
    <lineage>
        <taxon>Bacteria</taxon>
        <taxon>Pseudomonadati</taxon>
        <taxon>Acidobacteriota</taxon>
        <taxon>Terriglobia</taxon>
        <taxon>Terriglobales</taxon>
        <taxon>Acidobacteriaceae</taxon>
        <taxon>Edaphobacter</taxon>
    </lineage>
</organism>
<name>A0A4Q7YV80_9BACT</name>
<accession>A0A4Q7YV80</accession>
<reference evidence="1 2" key="1">
    <citation type="submission" date="2019-02" db="EMBL/GenBank/DDBJ databases">
        <title>Genomic Encyclopedia of Archaeal and Bacterial Type Strains, Phase II (KMG-II): from individual species to whole genera.</title>
        <authorList>
            <person name="Goeker M."/>
        </authorList>
    </citation>
    <scope>NUCLEOTIDE SEQUENCE [LARGE SCALE GENOMIC DNA]</scope>
    <source>
        <strain evidence="1 2">DSM 18101</strain>
    </source>
</reference>
<gene>
    <name evidence="1" type="ORF">BDD14_2377</name>
</gene>
<dbReference type="Proteomes" id="UP000292958">
    <property type="component" value="Unassembled WGS sequence"/>
</dbReference>
<evidence type="ECO:0008006" key="3">
    <source>
        <dbReference type="Google" id="ProtNLM"/>
    </source>
</evidence>
<evidence type="ECO:0000313" key="1">
    <source>
        <dbReference type="EMBL" id="RZU40889.1"/>
    </source>
</evidence>
<protein>
    <recommendedName>
        <fullName evidence="3">DUF2199 domain-containing protein</fullName>
    </recommendedName>
</protein>
<dbReference type="OrthoDB" id="4404538at2"/>
<dbReference type="Pfam" id="PF09965">
    <property type="entry name" value="DUF2199"/>
    <property type="match status" value="1"/>
</dbReference>
<keyword evidence="2" id="KW-1185">Reference proteome</keyword>
<dbReference type="InterPro" id="IPR018697">
    <property type="entry name" value="DUF2199"/>
</dbReference>
<dbReference type="RefSeq" id="WP_130418896.1">
    <property type="nucleotide sequence ID" value="NZ_SHKW01000001.1"/>
</dbReference>
<sequence length="175" mass="19748">MAGEVFGGFACTVCGERHDVLPLKYSLKAPQAIMAIPLEERDARVVITPDQCVIDGRDFYLRGRILVPVHGLDAPFVWGVWAEISPRNFLHVNDLWHVEGREQEPPFSGWLNNDLFLFGNTINLEIDVHTQPVGHRPLFTISNAHHPLALQQRDGISIENIRDIAEMILHRGEAD</sequence>
<proteinExistence type="predicted"/>
<comment type="caution">
    <text evidence="1">The sequence shown here is derived from an EMBL/GenBank/DDBJ whole genome shotgun (WGS) entry which is preliminary data.</text>
</comment>
<dbReference type="AlphaFoldDB" id="A0A4Q7YV80"/>
<evidence type="ECO:0000313" key="2">
    <source>
        <dbReference type="Proteomes" id="UP000292958"/>
    </source>
</evidence>